<keyword evidence="1" id="KW-0732">Signal</keyword>
<sequence>MKKQKLFLITTMFVIGLLLSACGGGAEGSSGSGGKTTLTVYSVAGGDEYYNDIVIPMFEEEYGDKYNVEYGRGTPQEVINKIKTQGDNGTIDVVITGLDGLPLGIKDGLWEQLLPDYSEEVHADQWNEIGSAYKEKFDGYGAPVTTGSGGPILAYNKDKVDNPPTSYVELKDWISENPGKFTYPAVPSSGPARGFFFGLAQSLGEDFNDPESLDKTWKYLEDIGETIDNYPTKTSDSFDMLYEGGVDIIPHTPFWFANLKATGTVPPNIDTVALEDTKQIIDSHFYVMLKDLPEERKQAALDFLEFATSKEIQSQGYAVGFLPANGEASPEYLEEEHVATYEKYLEGVMPEFKDGDTIYVPEDNWVLFPDLEPTNKSYSLWEEKIQASK</sequence>
<protein>
    <submittedName>
        <fullName evidence="2">Putative spermidine/putrescine transport system substrate-binding protein</fullName>
    </submittedName>
</protein>
<dbReference type="PANTHER" id="PTHR42779">
    <property type="entry name" value="PROTEIN YNJB"/>
    <property type="match status" value="1"/>
</dbReference>
<proteinExistence type="predicted"/>
<dbReference type="PROSITE" id="PS51257">
    <property type="entry name" value="PROKAR_LIPOPROTEIN"/>
    <property type="match status" value="1"/>
</dbReference>
<dbReference type="EMBL" id="FNHF01000003">
    <property type="protein sequence ID" value="SDM55656.1"/>
    <property type="molecule type" value="Genomic_DNA"/>
</dbReference>
<evidence type="ECO:0000313" key="2">
    <source>
        <dbReference type="EMBL" id="SDM55656.1"/>
    </source>
</evidence>
<dbReference type="OrthoDB" id="3239593at2"/>
<evidence type="ECO:0000313" key="3">
    <source>
        <dbReference type="Proteomes" id="UP000182347"/>
    </source>
</evidence>
<dbReference type="PANTHER" id="PTHR42779:SF1">
    <property type="entry name" value="PROTEIN YNJB"/>
    <property type="match status" value="1"/>
</dbReference>
<feature type="signal peptide" evidence="1">
    <location>
        <begin position="1"/>
        <end position="23"/>
    </location>
</feature>
<dbReference type="Pfam" id="PF13416">
    <property type="entry name" value="SBP_bac_8"/>
    <property type="match status" value="1"/>
</dbReference>
<dbReference type="AlphaFoldDB" id="A0A1G9U6Q6"/>
<accession>A0A1G9U6Q6</accession>
<dbReference type="RefSeq" id="WP_074599962.1">
    <property type="nucleotide sequence ID" value="NZ_FNHF01000003.1"/>
</dbReference>
<name>A0A1G9U6Q6_9BACI</name>
<reference evidence="3" key="1">
    <citation type="submission" date="2016-10" db="EMBL/GenBank/DDBJ databases">
        <authorList>
            <person name="Varghese N."/>
            <person name="Submissions S."/>
        </authorList>
    </citation>
    <scope>NUCLEOTIDE SEQUENCE [LARGE SCALE GENOMIC DNA]</scope>
    <source>
        <strain evidence="3">CGMCC 1.6199</strain>
    </source>
</reference>
<dbReference type="Gene3D" id="3.40.190.10">
    <property type="entry name" value="Periplasmic binding protein-like II"/>
    <property type="match status" value="2"/>
</dbReference>
<dbReference type="STRING" id="482461.SAMN05216244_2890"/>
<dbReference type="SUPFAM" id="SSF53850">
    <property type="entry name" value="Periplasmic binding protein-like II"/>
    <property type="match status" value="1"/>
</dbReference>
<dbReference type="Proteomes" id="UP000182347">
    <property type="component" value="Unassembled WGS sequence"/>
</dbReference>
<dbReference type="InterPro" id="IPR006059">
    <property type="entry name" value="SBP"/>
</dbReference>
<organism evidence="2 3">
    <name type="scientific">Sediminibacillus halophilus</name>
    <dbReference type="NCBI Taxonomy" id="482461"/>
    <lineage>
        <taxon>Bacteria</taxon>
        <taxon>Bacillati</taxon>
        <taxon>Bacillota</taxon>
        <taxon>Bacilli</taxon>
        <taxon>Bacillales</taxon>
        <taxon>Bacillaceae</taxon>
        <taxon>Sediminibacillus</taxon>
    </lineage>
</organism>
<gene>
    <name evidence="2" type="ORF">SAMN05216244_2890</name>
</gene>
<keyword evidence="3" id="KW-1185">Reference proteome</keyword>
<evidence type="ECO:0000256" key="1">
    <source>
        <dbReference type="SAM" id="SignalP"/>
    </source>
</evidence>
<feature type="chain" id="PRO_5039628934" evidence="1">
    <location>
        <begin position="24"/>
        <end position="389"/>
    </location>
</feature>